<dbReference type="Proteomes" id="UP001174997">
    <property type="component" value="Unassembled WGS sequence"/>
</dbReference>
<keyword evidence="1" id="KW-0732">Signal</keyword>
<organism evidence="2 3">
    <name type="scientific">Cercophora samala</name>
    <dbReference type="NCBI Taxonomy" id="330535"/>
    <lineage>
        <taxon>Eukaryota</taxon>
        <taxon>Fungi</taxon>
        <taxon>Dikarya</taxon>
        <taxon>Ascomycota</taxon>
        <taxon>Pezizomycotina</taxon>
        <taxon>Sordariomycetes</taxon>
        <taxon>Sordariomycetidae</taxon>
        <taxon>Sordariales</taxon>
        <taxon>Lasiosphaeriaceae</taxon>
        <taxon>Cercophora</taxon>
    </lineage>
</organism>
<evidence type="ECO:0000313" key="3">
    <source>
        <dbReference type="Proteomes" id="UP001174997"/>
    </source>
</evidence>
<evidence type="ECO:0000313" key="2">
    <source>
        <dbReference type="EMBL" id="KAK0667049.1"/>
    </source>
</evidence>
<dbReference type="EMBL" id="JAULSY010000078">
    <property type="protein sequence ID" value="KAK0667049.1"/>
    <property type="molecule type" value="Genomic_DNA"/>
</dbReference>
<dbReference type="AlphaFoldDB" id="A0AA40D9Q1"/>
<feature type="chain" id="PRO_5041221783" evidence="1">
    <location>
        <begin position="20"/>
        <end position="152"/>
    </location>
</feature>
<comment type="caution">
    <text evidence="2">The sequence shown here is derived from an EMBL/GenBank/DDBJ whole genome shotgun (WGS) entry which is preliminary data.</text>
</comment>
<sequence>MVSLTFFAAILYMGLAVIAAPANINTTSLVQLDNCDSTVSYCPKGDRGNCDPAKDGCMHVKYCEHIWWGGDCLEDFFWDGECRNTREFPKYENTISSIGNMNQDHSSCHWFDGYNCQGSQYSNEWDANLADGNGWWNDRISSYRCDYYTQGY</sequence>
<keyword evidence="3" id="KW-1185">Reference proteome</keyword>
<evidence type="ECO:0000256" key="1">
    <source>
        <dbReference type="SAM" id="SignalP"/>
    </source>
</evidence>
<name>A0AA40D9Q1_9PEZI</name>
<gene>
    <name evidence="2" type="ORF">QBC41DRAFT_324748</name>
</gene>
<proteinExistence type="predicted"/>
<feature type="signal peptide" evidence="1">
    <location>
        <begin position="1"/>
        <end position="19"/>
    </location>
</feature>
<dbReference type="Gene3D" id="2.60.20.10">
    <property type="entry name" value="Crystallins"/>
    <property type="match status" value="1"/>
</dbReference>
<protein>
    <submittedName>
        <fullName evidence="2">Uncharacterized protein</fullName>
    </submittedName>
</protein>
<accession>A0AA40D9Q1</accession>
<reference evidence="2" key="1">
    <citation type="submission" date="2023-06" db="EMBL/GenBank/DDBJ databases">
        <title>Genome-scale phylogeny and comparative genomics of the fungal order Sordariales.</title>
        <authorList>
            <consortium name="Lawrence Berkeley National Laboratory"/>
            <person name="Hensen N."/>
            <person name="Bonometti L."/>
            <person name="Westerberg I."/>
            <person name="Brannstrom I.O."/>
            <person name="Guillou S."/>
            <person name="Cros-Aarteil S."/>
            <person name="Calhoun S."/>
            <person name="Haridas S."/>
            <person name="Kuo A."/>
            <person name="Mondo S."/>
            <person name="Pangilinan J."/>
            <person name="Riley R."/>
            <person name="Labutti K."/>
            <person name="Andreopoulos B."/>
            <person name="Lipzen A."/>
            <person name="Chen C."/>
            <person name="Yanf M."/>
            <person name="Daum C."/>
            <person name="Ng V."/>
            <person name="Clum A."/>
            <person name="Steindorff A."/>
            <person name="Ohm R."/>
            <person name="Martin F."/>
            <person name="Silar P."/>
            <person name="Natvig D."/>
            <person name="Lalanne C."/>
            <person name="Gautier V."/>
            <person name="Ament-Velasquez S.L."/>
            <person name="Kruys A."/>
            <person name="Hutchinson M.I."/>
            <person name="Powell A.J."/>
            <person name="Barry K."/>
            <person name="Miller A.N."/>
            <person name="Grigoriev I.V."/>
            <person name="Debuchy R."/>
            <person name="Gladieux P."/>
            <person name="Thoren M.H."/>
            <person name="Johannesson H."/>
        </authorList>
    </citation>
    <scope>NUCLEOTIDE SEQUENCE</scope>
    <source>
        <strain evidence="2">CBS 307.81</strain>
    </source>
</reference>